<feature type="transmembrane region" description="Helical" evidence="6">
    <location>
        <begin position="79"/>
        <end position="98"/>
    </location>
</feature>
<keyword evidence="7" id="KW-1185">Reference proteome</keyword>
<dbReference type="GO" id="GO:0022857">
    <property type="term" value="F:transmembrane transporter activity"/>
    <property type="evidence" value="ECO:0007669"/>
    <property type="project" value="InterPro"/>
</dbReference>
<evidence type="ECO:0000256" key="3">
    <source>
        <dbReference type="ARBA" id="ARBA00022692"/>
    </source>
</evidence>
<feature type="transmembrane region" description="Helical" evidence="6">
    <location>
        <begin position="135"/>
        <end position="153"/>
    </location>
</feature>
<evidence type="ECO:0000256" key="5">
    <source>
        <dbReference type="ARBA" id="ARBA00023136"/>
    </source>
</evidence>
<dbReference type="GO" id="GO:0016020">
    <property type="term" value="C:membrane"/>
    <property type="evidence" value="ECO:0007669"/>
    <property type="project" value="UniProtKB-SubCell"/>
</dbReference>
<feature type="transmembrane region" description="Helical" evidence="6">
    <location>
        <begin position="104"/>
        <end position="123"/>
    </location>
</feature>
<organism evidence="7 8">
    <name type="scientific">Acrobeloides nanus</name>
    <dbReference type="NCBI Taxonomy" id="290746"/>
    <lineage>
        <taxon>Eukaryota</taxon>
        <taxon>Metazoa</taxon>
        <taxon>Ecdysozoa</taxon>
        <taxon>Nematoda</taxon>
        <taxon>Chromadorea</taxon>
        <taxon>Rhabditida</taxon>
        <taxon>Tylenchina</taxon>
        <taxon>Cephalobomorpha</taxon>
        <taxon>Cephaloboidea</taxon>
        <taxon>Cephalobidae</taxon>
        <taxon>Acrobeloides</taxon>
    </lineage>
</organism>
<protein>
    <submittedName>
        <fullName evidence="8">Uncharacterized protein</fullName>
    </submittedName>
</protein>
<keyword evidence="4 6" id="KW-1133">Transmembrane helix</keyword>
<evidence type="ECO:0000313" key="8">
    <source>
        <dbReference type="WBParaSite" id="ACRNAN_scaffold15645.g26478.t1"/>
    </source>
</evidence>
<comment type="subcellular location">
    <subcellularLocation>
        <location evidence="1">Membrane</location>
        <topology evidence="1">Multi-pass membrane protein</topology>
    </subcellularLocation>
</comment>
<evidence type="ECO:0000256" key="2">
    <source>
        <dbReference type="ARBA" id="ARBA00008821"/>
    </source>
</evidence>
<evidence type="ECO:0000256" key="1">
    <source>
        <dbReference type="ARBA" id="ARBA00004141"/>
    </source>
</evidence>
<evidence type="ECO:0000256" key="6">
    <source>
        <dbReference type="SAM" id="Phobius"/>
    </source>
</evidence>
<dbReference type="WBParaSite" id="ACRNAN_scaffold15645.g26478.t1">
    <property type="protein sequence ID" value="ACRNAN_scaffold15645.g26478.t1"/>
    <property type="gene ID" value="ACRNAN_scaffold15645.g26478"/>
</dbReference>
<dbReference type="AlphaFoldDB" id="A0A914CWP9"/>
<keyword evidence="3 6" id="KW-0812">Transmembrane</keyword>
<evidence type="ECO:0000313" key="7">
    <source>
        <dbReference type="Proteomes" id="UP000887540"/>
    </source>
</evidence>
<dbReference type="Pfam" id="PF00860">
    <property type="entry name" value="Xan_ur_permease"/>
    <property type="match status" value="1"/>
</dbReference>
<sequence length="251" mass="26742">MIISCMMVVIESLGNYAILAKVSQEKSPPLSSLNRAIMGEGIGACLAGLMGVGTGVTTYSENIAAVAITRVASRFTMQIASLILIFIGIFTKLGAVFATIPEAMIGGVLSMGLCMLTGIGIALIQSVDLKLSRNVTILGIATIMGMIVPDYFAENPIDVGNPEISQTLNILFNIRQFTGGIVACVLDNFVGGATRAQRGFTDNDELLHSHDNDSDTLEQDGYSFPKPVNKVLKKLPILSKLPFMPSLKRLS</sequence>
<name>A0A914CWP9_9BILA</name>
<reference evidence="8" key="1">
    <citation type="submission" date="2022-11" db="UniProtKB">
        <authorList>
            <consortium name="WormBaseParasite"/>
        </authorList>
    </citation>
    <scope>IDENTIFICATION</scope>
</reference>
<keyword evidence="5 6" id="KW-0472">Membrane</keyword>
<dbReference type="PANTHER" id="PTHR11119">
    <property type="entry name" value="XANTHINE-URACIL / VITAMIN C PERMEASE FAMILY MEMBER"/>
    <property type="match status" value="1"/>
</dbReference>
<dbReference type="InterPro" id="IPR006043">
    <property type="entry name" value="NCS2"/>
</dbReference>
<proteinExistence type="inferred from homology"/>
<accession>A0A914CWP9</accession>
<comment type="similarity">
    <text evidence="2">Belongs to the nucleobase:cation symporter-2 (NCS2) (TC 2.A.40) family.</text>
</comment>
<evidence type="ECO:0000256" key="4">
    <source>
        <dbReference type="ARBA" id="ARBA00022989"/>
    </source>
</evidence>
<dbReference type="Proteomes" id="UP000887540">
    <property type="component" value="Unplaced"/>
</dbReference>